<evidence type="ECO:0000256" key="3">
    <source>
        <dbReference type="ARBA" id="ARBA00022527"/>
    </source>
</evidence>
<accession>A0A9D3RIW2</accession>
<dbReference type="GO" id="GO:0030332">
    <property type="term" value="F:cyclin binding"/>
    <property type="evidence" value="ECO:0007669"/>
    <property type="project" value="TreeGrafter"/>
</dbReference>
<dbReference type="SMART" id="SM00220">
    <property type="entry name" value="S_TKc"/>
    <property type="match status" value="1"/>
</dbReference>
<evidence type="ECO:0000256" key="7">
    <source>
        <dbReference type="ARBA" id="ARBA00022840"/>
    </source>
</evidence>
<evidence type="ECO:0000313" key="16">
    <source>
        <dbReference type="Proteomes" id="UP001044222"/>
    </source>
</evidence>
<evidence type="ECO:0000256" key="9">
    <source>
        <dbReference type="ARBA" id="ARBA00047811"/>
    </source>
</evidence>
<evidence type="ECO:0000256" key="12">
    <source>
        <dbReference type="PROSITE-ProRule" id="PRU10141"/>
    </source>
</evidence>
<keyword evidence="3 13" id="KW-0723">Serine/threonine-protein kinase</keyword>
<organism evidence="15 16">
    <name type="scientific">Anguilla anguilla</name>
    <name type="common">European freshwater eel</name>
    <name type="synonym">Muraena anguilla</name>
    <dbReference type="NCBI Taxonomy" id="7936"/>
    <lineage>
        <taxon>Eukaryota</taxon>
        <taxon>Metazoa</taxon>
        <taxon>Chordata</taxon>
        <taxon>Craniata</taxon>
        <taxon>Vertebrata</taxon>
        <taxon>Euteleostomi</taxon>
        <taxon>Actinopterygii</taxon>
        <taxon>Neopterygii</taxon>
        <taxon>Teleostei</taxon>
        <taxon>Anguilliformes</taxon>
        <taxon>Anguillidae</taxon>
        <taxon>Anguilla</taxon>
    </lineage>
</organism>
<dbReference type="InterPro" id="IPR008271">
    <property type="entry name" value="Ser/Thr_kinase_AS"/>
</dbReference>
<dbReference type="GO" id="GO:0005634">
    <property type="term" value="C:nucleus"/>
    <property type="evidence" value="ECO:0007669"/>
    <property type="project" value="TreeGrafter"/>
</dbReference>
<dbReference type="Pfam" id="PF00069">
    <property type="entry name" value="Pkinase"/>
    <property type="match status" value="1"/>
</dbReference>
<evidence type="ECO:0000313" key="15">
    <source>
        <dbReference type="EMBL" id="KAG5832286.1"/>
    </source>
</evidence>
<dbReference type="PANTHER" id="PTHR24056">
    <property type="entry name" value="CELL DIVISION PROTEIN KINASE"/>
    <property type="match status" value="1"/>
</dbReference>
<comment type="catalytic activity">
    <reaction evidence="8">
        <text>L-threonyl-[protein] + ATP = O-phospho-L-threonyl-[protein] + ADP + H(+)</text>
        <dbReference type="Rhea" id="RHEA:46608"/>
        <dbReference type="Rhea" id="RHEA-COMP:11060"/>
        <dbReference type="Rhea" id="RHEA-COMP:11605"/>
        <dbReference type="ChEBI" id="CHEBI:15378"/>
        <dbReference type="ChEBI" id="CHEBI:30013"/>
        <dbReference type="ChEBI" id="CHEBI:30616"/>
        <dbReference type="ChEBI" id="CHEBI:61977"/>
        <dbReference type="ChEBI" id="CHEBI:456216"/>
        <dbReference type="EC" id="2.7.11.24"/>
    </reaction>
</comment>
<dbReference type="PROSITE" id="PS00107">
    <property type="entry name" value="PROTEIN_KINASE_ATP"/>
    <property type="match status" value="1"/>
</dbReference>
<dbReference type="InterPro" id="IPR011009">
    <property type="entry name" value="Kinase-like_dom_sf"/>
</dbReference>
<dbReference type="PANTHER" id="PTHR24056:SF164">
    <property type="entry name" value="CYCLIN-DEPENDENT KINASE 21"/>
    <property type="match status" value="1"/>
</dbReference>
<feature type="domain" description="Protein kinase" evidence="14">
    <location>
        <begin position="12"/>
        <end position="298"/>
    </location>
</feature>
<dbReference type="EMBL" id="JAFIRN010000017">
    <property type="protein sequence ID" value="KAG5832286.1"/>
    <property type="molecule type" value="Genomic_DNA"/>
</dbReference>
<comment type="caution">
    <text evidence="15">The sequence shown here is derived from an EMBL/GenBank/DDBJ whole genome shotgun (WGS) entry which is preliminary data.</text>
</comment>
<dbReference type="GO" id="GO:0004693">
    <property type="term" value="F:cyclin-dependent protein serine/threonine kinase activity"/>
    <property type="evidence" value="ECO:0007669"/>
    <property type="project" value="UniProtKB-EC"/>
</dbReference>
<evidence type="ECO:0000256" key="5">
    <source>
        <dbReference type="ARBA" id="ARBA00022741"/>
    </source>
</evidence>
<keyword evidence="16" id="KW-1185">Reference proteome</keyword>
<dbReference type="InterPro" id="IPR050108">
    <property type="entry name" value="CDK"/>
</dbReference>
<reference evidence="15" key="1">
    <citation type="submission" date="2021-01" db="EMBL/GenBank/DDBJ databases">
        <title>A chromosome-scale assembly of European eel, Anguilla anguilla.</title>
        <authorList>
            <person name="Henkel C."/>
            <person name="Jong-Raadsen S.A."/>
            <person name="Dufour S."/>
            <person name="Weltzien F.-A."/>
            <person name="Palstra A.P."/>
            <person name="Pelster B."/>
            <person name="Spaink H.P."/>
            <person name="Van Den Thillart G.E."/>
            <person name="Jansen H."/>
            <person name="Zahm M."/>
            <person name="Klopp C."/>
            <person name="Cedric C."/>
            <person name="Louis A."/>
            <person name="Berthelot C."/>
            <person name="Parey E."/>
            <person name="Roest Crollius H."/>
            <person name="Montfort J."/>
            <person name="Robinson-Rechavi M."/>
            <person name="Bucao C."/>
            <person name="Bouchez O."/>
            <person name="Gislard M."/>
            <person name="Lluch J."/>
            <person name="Milhes M."/>
            <person name="Lampietro C."/>
            <person name="Lopez Roques C."/>
            <person name="Donnadieu C."/>
            <person name="Braasch I."/>
            <person name="Desvignes T."/>
            <person name="Postlethwait J."/>
            <person name="Bobe J."/>
            <person name="Guiguen Y."/>
            <person name="Dirks R."/>
        </authorList>
    </citation>
    <scope>NUCLEOTIDE SEQUENCE</scope>
    <source>
        <strain evidence="15">Tag_6206</strain>
        <tissue evidence="15">Liver</tissue>
    </source>
</reference>
<sequence>MDVHSCTGIGDYEILVEIGEGAYGKVYKARETKDKQRLVALKKLNIPNDPESGIPAFMIREVALLRKTECFNHPNIVKLLNVSAGLRNRTLDLTLVFEYIDQDLTTFLASAPPSGLSLEKIKDMMRQLLTGLDFLHTNMLVHRDLKPDNVLVSSRGEVKIADFGLARIYSHQIALTPCVATLWYRAPEVLLHSVYMPSVDMWSAGCIFAELFLLRPLFREFSEARLLQNIFEVIGLPEEEDWPAESPLPYSSSWGTGARSTQLLPNLSLQENDLLTQCLAFNPAKRISASRALAHSFLTGP</sequence>
<dbReference type="GO" id="GO:0005737">
    <property type="term" value="C:cytoplasm"/>
    <property type="evidence" value="ECO:0007669"/>
    <property type="project" value="TreeGrafter"/>
</dbReference>
<evidence type="ECO:0000256" key="8">
    <source>
        <dbReference type="ARBA" id="ARBA00047592"/>
    </source>
</evidence>
<keyword evidence="4" id="KW-0808">Transferase</keyword>
<dbReference type="GO" id="GO:0000082">
    <property type="term" value="P:G1/S transition of mitotic cell cycle"/>
    <property type="evidence" value="ECO:0007669"/>
    <property type="project" value="TreeGrafter"/>
</dbReference>
<comment type="catalytic activity">
    <reaction evidence="10">
        <text>L-seryl-[protein] + ATP = O-phospho-L-seryl-[protein] + ADP + H(+)</text>
        <dbReference type="Rhea" id="RHEA:17989"/>
        <dbReference type="Rhea" id="RHEA-COMP:9863"/>
        <dbReference type="Rhea" id="RHEA-COMP:11604"/>
        <dbReference type="ChEBI" id="CHEBI:15378"/>
        <dbReference type="ChEBI" id="CHEBI:29999"/>
        <dbReference type="ChEBI" id="CHEBI:30616"/>
        <dbReference type="ChEBI" id="CHEBI:83421"/>
        <dbReference type="ChEBI" id="CHEBI:456216"/>
        <dbReference type="EC" id="2.7.11.24"/>
    </reaction>
</comment>
<evidence type="ECO:0000256" key="1">
    <source>
        <dbReference type="ARBA" id="ARBA00006485"/>
    </source>
</evidence>
<dbReference type="Proteomes" id="UP001044222">
    <property type="component" value="Chromosome 17"/>
</dbReference>
<evidence type="ECO:0000256" key="10">
    <source>
        <dbReference type="ARBA" id="ARBA00048312"/>
    </source>
</evidence>
<dbReference type="GO" id="GO:0004707">
    <property type="term" value="F:MAP kinase activity"/>
    <property type="evidence" value="ECO:0007669"/>
    <property type="project" value="UniProtKB-EC"/>
</dbReference>
<evidence type="ECO:0000256" key="6">
    <source>
        <dbReference type="ARBA" id="ARBA00022777"/>
    </source>
</evidence>
<dbReference type="PROSITE" id="PS50011">
    <property type="entry name" value="PROTEIN_KINASE_DOM"/>
    <property type="match status" value="1"/>
</dbReference>
<evidence type="ECO:0000256" key="11">
    <source>
        <dbReference type="ARBA" id="ARBA00048367"/>
    </source>
</evidence>
<comment type="similarity">
    <text evidence="1">Belongs to the protein kinase superfamily. CMGC Ser/Thr protein kinase family. CDC2/CDKX subfamily.</text>
</comment>
<protein>
    <recommendedName>
        <fullName evidence="14">Protein kinase domain-containing protein</fullName>
    </recommendedName>
</protein>
<evidence type="ECO:0000256" key="4">
    <source>
        <dbReference type="ARBA" id="ARBA00022679"/>
    </source>
</evidence>
<comment type="catalytic activity">
    <reaction evidence="9">
        <text>L-threonyl-[protein] + ATP = O-phospho-L-threonyl-[protein] + ADP + H(+)</text>
        <dbReference type="Rhea" id="RHEA:46608"/>
        <dbReference type="Rhea" id="RHEA-COMP:11060"/>
        <dbReference type="Rhea" id="RHEA-COMP:11605"/>
        <dbReference type="ChEBI" id="CHEBI:15378"/>
        <dbReference type="ChEBI" id="CHEBI:30013"/>
        <dbReference type="ChEBI" id="CHEBI:30616"/>
        <dbReference type="ChEBI" id="CHEBI:61977"/>
        <dbReference type="ChEBI" id="CHEBI:456216"/>
        <dbReference type="EC" id="2.7.11.22"/>
    </reaction>
</comment>
<evidence type="ECO:0000259" key="14">
    <source>
        <dbReference type="PROSITE" id="PS50011"/>
    </source>
</evidence>
<dbReference type="GO" id="GO:0010389">
    <property type="term" value="P:regulation of G2/M transition of mitotic cell cycle"/>
    <property type="evidence" value="ECO:0007669"/>
    <property type="project" value="TreeGrafter"/>
</dbReference>
<dbReference type="OrthoDB" id="1732493at2759"/>
<dbReference type="AlphaFoldDB" id="A0A9D3RIW2"/>
<gene>
    <name evidence="15" type="ORF">ANANG_G00289480</name>
</gene>
<dbReference type="SUPFAM" id="SSF56112">
    <property type="entry name" value="Protein kinase-like (PK-like)"/>
    <property type="match status" value="1"/>
</dbReference>
<dbReference type="FunFam" id="1.10.510.10:FF:000624">
    <property type="entry name" value="Mitogen-activated protein kinase"/>
    <property type="match status" value="1"/>
</dbReference>
<evidence type="ECO:0000256" key="13">
    <source>
        <dbReference type="RuleBase" id="RU000304"/>
    </source>
</evidence>
<comment type="similarity">
    <text evidence="2">Belongs to the protein kinase superfamily. CMGC Ser/Thr protein kinase family. MAP kinase subfamily.</text>
</comment>
<dbReference type="InterPro" id="IPR000719">
    <property type="entry name" value="Prot_kinase_dom"/>
</dbReference>
<feature type="binding site" evidence="12">
    <location>
        <position position="42"/>
    </location>
    <ligand>
        <name>ATP</name>
        <dbReference type="ChEBI" id="CHEBI:30616"/>
    </ligand>
</feature>
<dbReference type="PROSITE" id="PS00108">
    <property type="entry name" value="PROTEIN_KINASE_ST"/>
    <property type="match status" value="1"/>
</dbReference>
<evidence type="ECO:0000256" key="2">
    <source>
        <dbReference type="ARBA" id="ARBA00008832"/>
    </source>
</evidence>
<dbReference type="OMA" id="KVMFERA"/>
<keyword evidence="6" id="KW-0418">Kinase</keyword>
<dbReference type="GO" id="GO:0005524">
    <property type="term" value="F:ATP binding"/>
    <property type="evidence" value="ECO:0007669"/>
    <property type="project" value="UniProtKB-UniRule"/>
</dbReference>
<name>A0A9D3RIW2_ANGAN</name>
<dbReference type="Gene3D" id="1.10.510.10">
    <property type="entry name" value="Transferase(Phosphotransferase) domain 1"/>
    <property type="match status" value="1"/>
</dbReference>
<keyword evidence="5 12" id="KW-0547">Nucleotide-binding</keyword>
<comment type="catalytic activity">
    <reaction evidence="11">
        <text>L-seryl-[protein] + ATP = O-phospho-L-seryl-[protein] + ADP + H(+)</text>
        <dbReference type="Rhea" id="RHEA:17989"/>
        <dbReference type="Rhea" id="RHEA-COMP:9863"/>
        <dbReference type="Rhea" id="RHEA-COMP:11604"/>
        <dbReference type="ChEBI" id="CHEBI:15378"/>
        <dbReference type="ChEBI" id="CHEBI:29999"/>
        <dbReference type="ChEBI" id="CHEBI:30616"/>
        <dbReference type="ChEBI" id="CHEBI:83421"/>
        <dbReference type="ChEBI" id="CHEBI:456216"/>
        <dbReference type="EC" id="2.7.11.22"/>
    </reaction>
</comment>
<dbReference type="GO" id="GO:0000307">
    <property type="term" value="C:cyclin-dependent protein kinase holoenzyme complex"/>
    <property type="evidence" value="ECO:0007669"/>
    <property type="project" value="TreeGrafter"/>
</dbReference>
<dbReference type="Gene3D" id="3.30.200.20">
    <property type="entry name" value="Phosphorylase Kinase, domain 1"/>
    <property type="match status" value="1"/>
</dbReference>
<dbReference type="FunFam" id="3.30.200.20:FF:000124">
    <property type="entry name" value="Cyclin-dependent kinase 4"/>
    <property type="match status" value="1"/>
</dbReference>
<keyword evidence="7 12" id="KW-0067">ATP-binding</keyword>
<dbReference type="InterPro" id="IPR017441">
    <property type="entry name" value="Protein_kinase_ATP_BS"/>
</dbReference>
<proteinExistence type="inferred from homology"/>
<dbReference type="GO" id="GO:0010468">
    <property type="term" value="P:regulation of gene expression"/>
    <property type="evidence" value="ECO:0007669"/>
    <property type="project" value="TreeGrafter"/>
</dbReference>